<feature type="transmembrane region" description="Helical" evidence="6">
    <location>
        <begin position="197"/>
        <end position="218"/>
    </location>
</feature>
<gene>
    <name evidence="8" type="ORF">MNBD_BACTEROID04-1275</name>
</gene>
<reference evidence="8" key="1">
    <citation type="submission" date="2018-06" db="EMBL/GenBank/DDBJ databases">
        <authorList>
            <person name="Zhirakovskaya E."/>
        </authorList>
    </citation>
    <scope>NUCLEOTIDE SEQUENCE</scope>
</reference>
<sequence length="443" mass="49889">MRAVFILIDMLKKGDKKLINGWAFYDWANSVYSLVIGTAVFPIYYESVTKQSKGIIYFLGTEWHNTTAYSYALGFSFLIVAFLSPILSAIADYTGNKKRFMQFFCFLGSISVMSLYFFTGKENVWIGLTFTVLASIGFWGSIVFYNAYLPEVAEPKDHDRVSAKGFMLGYIGSVLLLAFNLSMVMKPEMYGITDSTFPARISFLTVGIWWLGFAQVTFSRLPNNPFKRKPEKDYIFKGYRELKLVLKEIKKQSQLKILLISFFLYSVGVQTVILLASIFGTKDLGLKTSNLIITILLIQLVGVVGAFVFSRLSERIGNIKALKITILIWSIACVGAYTLHREDPNVYLKFYALGGFIGFVLGAIQTLSRSTYSKLIPDETQDHATYFSFYDVTEKIAIVFGMALAGIVSSFTNSLRLFILILAIFFIAGFVTLSFMKGSKYVK</sequence>
<keyword evidence="5 6" id="KW-0472">Membrane</keyword>
<accession>A0A3B0TVK3</accession>
<dbReference type="SUPFAM" id="SSF103473">
    <property type="entry name" value="MFS general substrate transporter"/>
    <property type="match status" value="1"/>
</dbReference>
<dbReference type="Gene3D" id="1.20.1250.20">
    <property type="entry name" value="MFS general substrate transporter like domains"/>
    <property type="match status" value="1"/>
</dbReference>
<evidence type="ECO:0000256" key="1">
    <source>
        <dbReference type="ARBA" id="ARBA00004127"/>
    </source>
</evidence>
<proteinExistence type="predicted"/>
<dbReference type="InterPro" id="IPR050495">
    <property type="entry name" value="ATG22/LtaA_families"/>
</dbReference>
<feature type="transmembrane region" description="Helical" evidence="6">
    <location>
        <begin position="257"/>
        <end position="279"/>
    </location>
</feature>
<dbReference type="GO" id="GO:0022857">
    <property type="term" value="F:transmembrane transporter activity"/>
    <property type="evidence" value="ECO:0007669"/>
    <property type="project" value="InterPro"/>
</dbReference>
<dbReference type="AlphaFoldDB" id="A0A3B0TVK3"/>
<evidence type="ECO:0000259" key="7">
    <source>
        <dbReference type="PROSITE" id="PS50850"/>
    </source>
</evidence>
<dbReference type="EMBL" id="UOER01000153">
    <property type="protein sequence ID" value="VAW22701.1"/>
    <property type="molecule type" value="Genomic_DNA"/>
</dbReference>
<comment type="subcellular location">
    <subcellularLocation>
        <location evidence="1">Endomembrane system</location>
        <topology evidence="1">Multi-pass membrane protein</topology>
    </subcellularLocation>
</comment>
<dbReference type="GO" id="GO:0012505">
    <property type="term" value="C:endomembrane system"/>
    <property type="evidence" value="ECO:0007669"/>
    <property type="project" value="UniProtKB-SubCell"/>
</dbReference>
<dbReference type="Pfam" id="PF11700">
    <property type="entry name" value="ATG22"/>
    <property type="match status" value="1"/>
</dbReference>
<evidence type="ECO:0000256" key="6">
    <source>
        <dbReference type="SAM" id="Phobius"/>
    </source>
</evidence>
<feature type="domain" description="Major facilitator superfamily (MFS) profile" evidence="7">
    <location>
        <begin position="30"/>
        <end position="440"/>
    </location>
</feature>
<name>A0A3B0TVK3_9ZZZZ</name>
<keyword evidence="2" id="KW-0813">Transport</keyword>
<dbReference type="PANTHER" id="PTHR23519">
    <property type="entry name" value="AUTOPHAGY-RELATED PROTEIN 22"/>
    <property type="match status" value="1"/>
</dbReference>
<feature type="transmembrane region" description="Helical" evidence="6">
    <location>
        <begin position="346"/>
        <end position="368"/>
    </location>
</feature>
<feature type="transmembrane region" description="Helical" evidence="6">
    <location>
        <begin position="68"/>
        <end position="88"/>
    </location>
</feature>
<evidence type="ECO:0000256" key="5">
    <source>
        <dbReference type="ARBA" id="ARBA00023136"/>
    </source>
</evidence>
<feature type="transmembrane region" description="Helical" evidence="6">
    <location>
        <begin position="21"/>
        <end position="45"/>
    </location>
</feature>
<feature type="transmembrane region" description="Helical" evidence="6">
    <location>
        <begin position="100"/>
        <end position="118"/>
    </location>
</feature>
<protein>
    <submittedName>
        <fullName evidence="8">Uncharacterized MFS-type transporter</fullName>
    </submittedName>
</protein>
<evidence type="ECO:0000313" key="8">
    <source>
        <dbReference type="EMBL" id="VAW22701.1"/>
    </source>
</evidence>
<keyword evidence="3 6" id="KW-0812">Transmembrane</keyword>
<dbReference type="InterPro" id="IPR024671">
    <property type="entry name" value="Atg22-like"/>
</dbReference>
<organism evidence="8">
    <name type="scientific">hydrothermal vent metagenome</name>
    <dbReference type="NCBI Taxonomy" id="652676"/>
    <lineage>
        <taxon>unclassified sequences</taxon>
        <taxon>metagenomes</taxon>
        <taxon>ecological metagenomes</taxon>
    </lineage>
</organism>
<keyword evidence="4 6" id="KW-1133">Transmembrane helix</keyword>
<feature type="transmembrane region" description="Helical" evidence="6">
    <location>
        <begin position="417"/>
        <end position="436"/>
    </location>
</feature>
<dbReference type="PANTHER" id="PTHR23519:SF1">
    <property type="entry name" value="AUTOPHAGY-RELATED PROTEIN 22"/>
    <property type="match status" value="1"/>
</dbReference>
<evidence type="ECO:0000256" key="2">
    <source>
        <dbReference type="ARBA" id="ARBA00022448"/>
    </source>
</evidence>
<evidence type="ECO:0000256" key="4">
    <source>
        <dbReference type="ARBA" id="ARBA00022989"/>
    </source>
</evidence>
<feature type="transmembrane region" description="Helical" evidence="6">
    <location>
        <begin position="166"/>
        <end position="185"/>
    </location>
</feature>
<evidence type="ECO:0000256" key="3">
    <source>
        <dbReference type="ARBA" id="ARBA00022692"/>
    </source>
</evidence>
<feature type="transmembrane region" description="Helical" evidence="6">
    <location>
        <begin position="389"/>
        <end position="411"/>
    </location>
</feature>
<dbReference type="InterPro" id="IPR036259">
    <property type="entry name" value="MFS_trans_sf"/>
</dbReference>
<feature type="transmembrane region" description="Helical" evidence="6">
    <location>
        <begin position="291"/>
        <end position="309"/>
    </location>
</feature>
<dbReference type="InterPro" id="IPR020846">
    <property type="entry name" value="MFS_dom"/>
</dbReference>
<dbReference type="PROSITE" id="PS50850">
    <property type="entry name" value="MFS"/>
    <property type="match status" value="1"/>
</dbReference>
<feature type="transmembrane region" description="Helical" evidence="6">
    <location>
        <begin position="124"/>
        <end position="145"/>
    </location>
</feature>